<feature type="transmembrane region" description="Helical" evidence="10">
    <location>
        <begin position="409"/>
        <end position="430"/>
    </location>
</feature>
<dbReference type="GeneID" id="87939849"/>
<feature type="domain" description="ABC transporter" evidence="11">
    <location>
        <begin position="1247"/>
        <end position="1481"/>
    </location>
</feature>
<evidence type="ECO:0000256" key="10">
    <source>
        <dbReference type="SAM" id="Phobius"/>
    </source>
</evidence>
<dbReference type="Pfam" id="PF00005">
    <property type="entry name" value="ABC_tran"/>
    <property type="match status" value="2"/>
</dbReference>
<evidence type="ECO:0000256" key="9">
    <source>
        <dbReference type="ARBA" id="ARBA00023136"/>
    </source>
</evidence>
<keyword evidence="5" id="KW-0677">Repeat</keyword>
<feature type="transmembrane region" description="Helical" evidence="10">
    <location>
        <begin position="309"/>
        <end position="330"/>
    </location>
</feature>
<gene>
    <name evidence="12" type="ORF">CDEST_03346</name>
</gene>
<keyword evidence="3" id="KW-0813">Transport</keyword>
<accession>A0AAX4I5A3</accession>
<evidence type="ECO:0000256" key="2">
    <source>
        <dbReference type="ARBA" id="ARBA00008869"/>
    </source>
</evidence>
<dbReference type="EMBL" id="CP137306">
    <property type="protein sequence ID" value="WQF78332.1"/>
    <property type="molecule type" value="Genomic_DNA"/>
</dbReference>
<evidence type="ECO:0000256" key="5">
    <source>
        <dbReference type="ARBA" id="ARBA00022737"/>
    </source>
</evidence>
<dbReference type="Gene3D" id="3.40.50.300">
    <property type="entry name" value="P-loop containing nucleotide triphosphate hydrolases"/>
    <property type="match status" value="2"/>
</dbReference>
<evidence type="ECO:0000256" key="8">
    <source>
        <dbReference type="ARBA" id="ARBA00022989"/>
    </source>
</evidence>
<dbReference type="PROSITE" id="PS00211">
    <property type="entry name" value="ABC_TRANSPORTER_1"/>
    <property type="match status" value="2"/>
</dbReference>
<dbReference type="GO" id="GO:0140359">
    <property type="term" value="F:ABC-type transporter activity"/>
    <property type="evidence" value="ECO:0007669"/>
    <property type="project" value="InterPro"/>
</dbReference>
<dbReference type="InterPro" id="IPR003593">
    <property type="entry name" value="AAA+_ATPase"/>
</dbReference>
<dbReference type="InterPro" id="IPR003439">
    <property type="entry name" value="ABC_transporter-like_ATP-bd"/>
</dbReference>
<dbReference type="GO" id="GO:0016020">
    <property type="term" value="C:membrane"/>
    <property type="evidence" value="ECO:0007669"/>
    <property type="project" value="UniProtKB-SubCell"/>
</dbReference>
<keyword evidence="13" id="KW-1185">Reference proteome</keyword>
<evidence type="ECO:0000259" key="11">
    <source>
        <dbReference type="PROSITE" id="PS50893"/>
    </source>
</evidence>
<dbReference type="Proteomes" id="UP001322277">
    <property type="component" value="Chromosome 2"/>
</dbReference>
<evidence type="ECO:0000256" key="4">
    <source>
        <dbReference type="ARBA" id="ARBA00022692"/>
    </source>
</evidence>
<proteinExistence type="inferred from homology"/>
<name>A0AAX4I5A3_9PEZI</name>
<dbReference type="GO" id="GO:0005319">
    <property type="term" value="F:lipid transporter activity"/>
    <property type="evidence" value="ECO:0007669"/>
    <property type="project" value="TreeGrafter"/>
</dbReference>
<sequence length="1601" mass="175128">MGRASGLPLFGGQLRALAWKTLLVAVIRHPISFIIKAYLIPIGIVAVLLNIPKFATNSNINGVGTPIPLPTLAETITKKPLYIVKTQGLGPDVDEVITKIIQPLRPETVRFLDDEPDLLAECLANLRGISGCHASITFTDSPQTTSFDTIDSDHHWNYTIRADPARQGVPYNVLEHDGDLERLLLPLQVAVENAMTNSTTNPATLLFTSKTQKELDETIRSSSQELIANMYGFAFFLGFIQQLFHLTSLITQEREAGMSQLVDAMGGNSTARVLSYLAVFNVIYFPLWVVLGALHWNSLWPTSNPSLPIIWQVLLGLAVNSSTVFAASFFRKARTAPVYVSSVFLILSIGALLTGLEEVSTATVAAMSLFFPSSNHFFFVQFMSYWEYNLQPAILGDIPPPAFSAQRKLLVTGSTLLSFLVVAIVGYPPLAILTEKIMYGTVFKSRTFNGESRSADSIAVEAIDLRKTFKPSLTGRIFCCGRQKPVSAVNGVSLRGHRDQILCLVGQNGSGKTTILKMMAGLLTPTDGTVAISAASSQLGICPQRNTFWPELTVEEHMCIWNLIKGDRDNLESMERLIAGCDLSHKIKSPASTLSGGQMRKLQLACMFVGGSSVCLIDECTSGLVNAPTPQYHTSGGKDPLSRRGIWEILLEQRSRRSIILTTHFLDEVEVLADHMVILSNGKVKCQGPTTALKQLHGGGYKVSVSYKGGPVDRQYPHTIHQDQLVYKTPDSASAGRLATKLAANGVPDVSIVGPQVEDVFLRVTDDLALVTNTDSVSPSTNFGLGLGKTTSFWSQVKTLLWKRIIVLKRFWWPYIYVLGLPIVVTPSFSDMLKGYTAPLCADIQPTLYSAHEFYVSYGGGYVVEGEMRTHPGFLLGGPPWVNESLYSLMNKNGSMARYFNMSQYAEWVRPVETLDRFTNYLNENKGEVLPGGIFMESKTSNPVIASFAEFGVVDGMTLFNLYSQIRSDSQITASYGPMGETPAPSANSGMFYAIFFCLMQAVYPAAFALYPSVEKSRKVRSVGYANGVRRAPLWVAYALFDFFFVAVISIAITIHLGTNMPLWTGGAWVMLPILALYGLAGILFSYIMSVLCKTGPGAFLAISSSNVIMFTIVVVAFAAPNAFVDVAEVDDAMKATTFALNIFFPIGNVFKSVAFALNVMEISCGGDAIIPASSIHAYGGPVLYLIVQVATLFGILIWLEGYHFSCKAEAVKHNPMEEDSEKLPSCSSNDVKAEKLRVEETTEDPLRTLHLTKSFDRTLAVDDISLGIGKSEVLAIIGPNGAGKSTLINLIRGDLIPDHGNGYLCGDDANSDSAQKHLGVCAQYDALDLMSTEEHLDFFARIKGVDDVQQNVDTVMAKLGLTQYATRSASKLSGGNKRKLSLAIAIMGTLGFVFKKLICTPPILVLDEPTSAMDAVAKRAFWKIIQQISPNRSVLLATHSMEEADILAHRAAVMSRRVLAIGTTRALRQRYSNLYYVRILLKTAPLSTAEEMASIKAWVEDRVPGTTMERVALGGQISFTVPGSRNQDVEKTLNGQNATRSDIGTIFDLIRLLEESKKSRGIEYYSIGGATLERVLLNVMKENGITADEDQKIRKSWWGF</sequence>
<evidence type="ECO:0000313" key="12">
    <source>
        <dbReference type="EMBL" id="WQF78332.1"/>
    </source>
</evidence>
<dbReference type="KEGG" id="cdet:87939849"/>
<dbReference type="InterPro" id="IPR017871">
    <property type="entry name" value="ABC_transporter-like_CS"/>
</dbReference>
<evidence type="ECO:0000313" key="13">
    <source>
        <dbReference type="Proteomes" id="UP001322277"/>
    </source>
</evidence>
<feature type="transmembrane region" description="Helical" evidence="10">
    <location>
        <begin position="337"/>
        <end position="356"/>
    </location>
</feature>
<feature type="domain" description="ABC transporter" evidence="11">
    <location>
        <begin position="460"/>
        <end position="706"/>
    </location>
</feature>
<dbReference type="InterPro" id="IPR027417">
    <property type="entry name" value="P-loop_NTPase"/>
</dbReference>
<evidence type="ECO:0000256" key="1">
    <source>
        <dbReference type="ARBA" id="ARBA00004141"/>
    </source>
</evidence>
<dbReference type="SMART" id="SM00382">
    <property type="entry name" value="AAA"/>
    <property type="match status" value="2"/>
</dbReference>
<feature type="transmembrane region" description="Helical" evidence="10">
    <location>
        <begin position="273"/>
        <end position="297"/>
    </location>
</feature>
<feature type="transmembrane region" description="Helical" evidence="10">
    <location>
        <begin position="1182"/>
        <end position="1200"/>
    </location>
</feature>
<dbReference type="Pfam" id="PF12698">
    <property type="entry name" value="ABC2_membrane_3"/>
    <property type="match status" value="1"/>
</dbReference>
<evidence type="ECO:0000256" key="3">
    <source>
        <dbReference type="ARBA" id="ARBA00022448"/>
    </source>
</evidence>
<dbReference type="GO" id="GO:0016887">
    <property type="term" value="F:ATP hydrolysis activity"/>
    <property type="evidence" value="ECO:0007669"/>
    <property type="project" value="InterPro"/>
</dbReference>
<dbReference type="InterPro" id="IPR026082">
    <property type="entry name" value="ABCA"/>
</dbReference>
<feature type="transmembrane region" description="Helical" evidence="10">
    <location>
        <begin position="991"/>
        <end position="1011"/>
    </location>
</feature>
<keyword evidence="7" id="KW-0067">ATP-binding</keyword>
<comment type="similarity">
    <text evidence="2">Belongs to the ABC transporter superfamily. ABCA family.</text>
</comment>
<feature type="transmembrane region" description="Helical" evidence="10">
    <location>
        <begin position="362"/>
        <end position="388"/>
    </location>
</feature>
<feature type="transmembrane region" description="Helical" evidence="10">
    <location>
        <begin position="1100"/>
        <end position="1119"/>
    </location>
</feature>
<protein>
    <submittedName>
        <fullName evidence="12">AAA+ ATPase domain, ABC-2 type transporter, transmembrane domain, ABC transporter</fullName>
    </submittedName>
</protein>
<dbReference type="PROSITE" id="PS50893">
    <property type="entry name" value="ABC_TRANSPORTER_2"/>
    <property type="match status" value="2"/>
</dbReference>
<dbReference type="SUPFAM" id="SSF52540">
    <property type="entry name" value="P-loop containing nucleoside triphosphate hydrolases"/>
    <property type="match status" value="2"/>
</dbReference>
<keyword evidence="6" id="KW-0547">Nucleotide-binding</keyword>
<comment type="subcellular location">
    <subcellularLocation>
        <location evidence="1">Membrane</location>
        <topology evidence="1">Multi-pass membrane protein</topology>
    </subcellularLocation>
</comment>
<feature type="transmembrane region" description="Helical" evidence="10">
    <location>
        <begin position="1067"/>
        <end position="1088"/>
    </location>
</feature>
<keyword evidence="9 10" id="KW-0472">Membrane</keyword>
<organism evidence="12 13">
    <name type="scientific">Colletotrichum destructivum</name>
    <dbReference type="NCBI Taxonomy" id="34406"/>
    <lineage>
        <taxon>Eukaryota</taxon>
        <taxon>Fungi</taxon>
        <taxon>Dikarya</taxon>
        <taxon>Ascomycota</taxon>
        <taxon>Pezizomycotina</taxon>
        <taxon>Sordariomycetes</taxon>
        <taxon>Hypocreomycetidae</taxon>
        <taxon>Glomerellales</taxon>
        <taxon>Glomerellaceae</taxon>
        <taxon>Colletotrichum</taxon>
        <taxon>Colletotrichum destructivum species complex</taxon>
    </lineage>
</organism>
<feature type="transmembrane region" description="Helical" evidence="10">
    <location>
        <begin position="1032"/>
        <end position="1055"/>
    </location>
</feature>
<dbReference type="RefSeq" id="XP_062775556.1">
    <property type="nucleotide sequence ID" value="XM_062919505.1"/>
</dbReference>
<keyword evidence="4 10" id="KW-0812">Transmembrane</keyword>
<dbReference type="GO" id="GO:0005524">
    <property type="term" value="F:ATP binding"/>
    <property type="evidence" value="ECO:0007669"/>
    <property type="project" value="UniProtKB-KW"/>
</dbReference>
<evidence type="ECO:0000256" key="6">
    <source>
        <dbReference type="ARBA" id="ARBA00022741"/>
    </source>
</evidence>
<dbReference type="CDD" id="cd03263">
    <property type="entry name" value="ABC_subfamily_A"/>
    <property type="match status" value="2"/>
</dbReference>
<dbReference type="InterPro" id="IPR013525">
    <property type="entry name" value="ABC2_TM"/>
</dbReference>
<reference evidence="13" key="1">
    <citation type="journal article" date="2023" name="bioRxiv">
        <title>Complete genome of the Medicago anthracnose fungus, Colletotrichum destructivum, reveals a mini-chromosome-like region within a core chromosome.</title>
        <authorList>
            <person name="Lapalu N."/>
            <person name="Simon A."/>
            <person name="Lu A."/>
            <person name="Plaumann P.-L."/>
            <person name="Amselem J."/>
            <person name="Pigne S."/>
            <person name="Auger A."/>
            <person name="Koch C."/>
            <person name="Dallery J.-F."/>
            <person name="O'Connell R.J."/>
        </authorList>
    </citation>
    <scope>NUCLEOTIDE SEQUENCE [LARGE SCALE GENOMIC DNA]</scope>
    <source>
        <strain evidence="13">CBS 520.97</strain>
    </source>
</reference>
<feature type="transmembrane region" description="Helical" evidence="10">
    <location>
        <begin position="1139"/>
        <end position="1161"/>
    </location>
</feature>
<evidence type="ECO:0000256" key="7">
    <source>
        <dbReference type="ARBA" id="ARBA00022840"/>
    </source>
</evidence>
<dbReference type="PANTHER" id="PTHR19229">
    <property type="entry name" value="ATP-BINDING CASSETTE TRANSPORTER SUBFAMILY A ABCA"/>
    <property type="match status" value="1"/>
</dbReference>
<dbReference type="PANTHER" id="PTHR19229:SF36">
    <property type="entry name" value="ATP-BINDING CASSETTE SUB-FAMILY A MEMBER 2"/>
    <property type="match status" value="1"/>
</dbReference>
<keyword evidence="8 10" id="KW-1133">Transmembrane helix</keyword>